<name>A0AAE9FDA2_CAEBR</name>
<keyword evidence="3" id="KW-1185">Reference proteome</keyword>
<feature type="region of interest" description="Disordered" evidence="1">
    <location>
        <begin position="1"/>
        <end position="59"/>
    </location>
</feature>
<reference evidence="2 3" key="1">
    <citation type="submission" date="2022-04" db="EMBL/GenBank/DDBJ databases">
        <title>Chromosome-level reference genomes for two strains of Caenorhabditis briggsae: an improved platform for comparative genomics.</title>
        <authorList>
            <person name="Stevens L."/>
            <person name="Andersen E."/>
        </authorList>
    </citation>
    <scope>NUCLEOTIDE SEQUENCE [LARGE SCALE GENOMIC DNA]</scope>
    <source>
        <strain evidence="2">VX34</strain>
        <tissue evidence="2">Whole-organism</tissue>
    </source>
</reference>
<feature type="region of interest" description="Disordered" evidence="1">
    <location>
        <begin position="325"/>
        <end position="345"/>
    </location>
</feature>
<dbReference type="Proteomes" id="UP000829354">
    <property type="component" value="Chromosome X"/>
</dbReference>
<feature type="region of interest" description="Disordered" evidence="1">
    <location>
        <begin position="377"/>
        <end position="402"/>
    </location>
</feature>
<feature type="compositionally biased region" description="Polar residues" evidence="1">
    <location>
        <begin position="38"/>
        <end position="59"/>
    </location>
</feature>
<organism evidence="2 3">
    <name type="scientific">Caenorhabditis briggsae</name>
    <dbReference type="NCBI Taxonomy" id="6238"/>
    <lineage>
        <taxon>Eukaryota</taxon>
        <taxon>Metazoa</taxon>
        <taxon>Ecdysozoa</taxon>
        <taxon>Nematoda</taxon>
        <taxon>Chromadorea</taxon>
        <taxon>Rhabditida</taxon>
        <taxon>Rhabditina</taxon>
        <taxon>Rhabditomorpha</taxon>
        <taxon>Rhabditoidea</taxon>
        <taxon>Rhabditidae</taxon>
        <taxon>Peloderinae</taxon>
        <taxon>Caenorhabditis</taxon>
    </lineage>
</organism>
<evidence type="ECO:0000313" key="2">
    <source>
        <dbReference type="EMBL" id="UMM40080.1"/>
    </source>
</evidence>
<accession>A0AAE9FDA2</accession>
<sequence length="681" mass="76603">MVDRDIHNSDSRNPTVQRSKSIGARLHFSYTGKETEIRGSSSSRPKLSDTVGGSTTVGNSIVGSNRLLRQSTFDYSHLTSTPSTLSPPIPRRSTQVYNEPVVIPKVESASLFPRTTNSRVSQEVPYFYAEASSAPMSSSSHLAAKNITQATSPTLLPSPPPPRAQNLGDAPPPVAQTTQYNRNYGNNSYSAYSSYDPSKRVTPADTSPRIQDPRPPDIPRHHSLAPVDLNQSPSPIRRTQKEVYPHSRRQTSTNFPTAPETTHLPVHSLAPVETARRSPSPVRRARIELDPRSRCQTTTAFPTTAETTYLPVREYSRLPNPLLSVAREPTPTSAPKPLSLNSQNPRLRSQDRRHMTIGYTQNQYQVTQRAQEEIRAETERQENEIKAKLQAERRAEDQKRFEERRRIREASELEARKRVEESARLEAERLALEAVMRAAQPPDEDADVEKFIQNLNQRIQDSRDSKNLQGALVGRHQIPNPATNAENLTNALNEEEEKAVEGHNDQVGMSTQNAATADSSEVRTFLDRLKEMKIDENQNRKKFAEKFYDPEDDDSELNSVTSMSSFLSTVPEEDPDTTSLDNQFYLIADSQPNHTPTLQPRVISYIHDMVDGILSCLNKADFENVIIDTQKTSSQLYDEDLYADATNYNHRAISETARQFFTPQSSPVDETNTNDFYNDSL</sequence>
<evidence type="ECO:0000256" key="1">
    <source>
        <dbReference type="SAM" id="MobiDB-lite"/>
    </source>
</evidence>
<feature type="compositionally biased region" description="Basic and acidic residues" evidence="1">
    <location>
        <begin position="1"/>
        <end position="10"/>
    </location>
</feature>
<dbReference type="AlphaFoldDB" id="A0AAE9FDA2"/>
<feature type="compositionally biased region" description="Polar residues" evidence="1">
    <location>
        <begin position="507"/>
        <end position="519"/>
    </location>
</feature>
<dbReference type="EMBL" id="CP092625">
    <property type="protein sequence ID" value="UMM40080.1"/>
    <property type="molecule type" value="Genomic_DNA"/>
</dbReference>
<feature type="region of interest" description="Disordered" evidence="1">
    <location>
        <begin position="151"/>
        <end position="262"/>
    </location>
</feature>
<evidence type="ECO:0000313" key="3">
    <source>
        <dbReference type="Proteomes" id="UP000829354"/>
    </source>
</evidence>
<gene>
    <name evidence="2" type="ORF">L5515_016853</name>
</gene>
<feature type="region of interest" description="Disordered" evidence="1">
    <location>
        <begin position="500"/>
        <end position="519"/>
    </location>
</feature>
<feature type="compositionally biased region" description="Polar residues" evidence="1">
    <location>
        <begin position="250"/>
        <end position="260"/>
    </location>
</feature>
<feature type="compositionally biased region" description="Low complexity" evidence="1">
    <location>
        <begin position="180"/>
        <end position="195"/>
    </location>
</feature>
<protein>
    <submittedName>
        <fullName evidence="2">Uncharacterized protein</fullName>
    </submittedName>
</protein>
<feature type="compositionally biased region" description="Polar residues" evidence="1">
    <location>
        <begin position="11"/>
        <end position="20"/>
    </location>
</feature>
<proteinExistence type="predicted"/>
<feature type="compositionally biased region" description="Basic and acidic residues" evidence="1">
    <location>
        <begin position="211"/>
        <end position="220"/>
    </location>
</feature>